<protein>
    <submittedName>
        <fullName evidence="1">Uncharacterized protein</fullName>
    </submittedName>
</protein>
<comment type="caution">
    <text evidence="1">The sequence shown here is derived from an EMBL/GenBank/DDBJ whole genome shotgun (WGS) entry which is preliminary data.</text>
</comment>
<organism evidence="1 2">
    <name type="scientific">Dendrobium thyrsiflorum</name>
    <name type="common">Pinecone-like raceme dendrobium</name>
    <name type="synonym">Orchid</name>
    <dbReference type="NCBI Taxonomy" id="117978"/>
    <lineage>
        <taxon>Eukaryota</taxon>
        <taxon>Viridiplantae</taxon>
        <taxon>Streptophyta</taxon>
        <taxon>Embryophyta</taxon>
        <taxon>Tracheophyta</taxon>
        <taxon>Spermatophyta</taxon>
        <taxon>Magnoliopsida</taxon>
        <taxon>Liliopsida</taxon>
        <taxon>Asparagales</taxon>
        <taxon>Orchidaceae</taxon>
        <taxon>Epidendroideae</taxon>
        <taxon>Malaxideae</taxon>
        <taxon>Dendrobiinae</taxon>
        <taxon>Dendrobium</taxon>
    </lineage>
</organism>
<name>A0ABD0V8K1_DENTH</name>
<sequence length="208" mass="23275">MPKSVMGLKIIIMEEAKGVGLSACFRTKQKELRFSASPRLGRGLRLDGQSSWSEGLGIGWSSVRACAAPGVHIKLDFAAELGWLCKEFKEMGEESRASTLFSLISFFWVERYSNIQMKGWKGSPLLRIRSKASLHGTKLVFNGKNNGIQDPHCVFFDGVVYLGVDVEERRESKRCRCYVTKYGSASEQNKLFVTPKNGYVTPKILVII</sequence>
<gene>
    <name evidence="1" type="ORF">M5K25_010992</name>
</gene>
<dbReference type="AlphaFoldDB" id="A0ABD0V8K1"/>
<dbReference type="EMBL" id="JANQDX010000009">
    <property type="protein sequence ID" value="KAL0918942.1"/>
    <property type="molecule type" value="Genomic_DNA"/>
</dbReference>
<dbReference type="Proteomes" id="UP001552299">
    <property type="component" value="Unassembled WGS sequence"/>
</dbReference>
<accession>A0ABD0V8K1</accession>
<proteinExistence type="predicted"/>
<evidence type="ECO:0000313" key="1">
    <source>
        <dbReference type="EMBL" id="KAL0918942.1"/>
    </source>
</evidence>
<evidence type="ECO:0000313" key="2">
    <source>
        <dbReference type="Proteomes" id="UP001552299"/>
    </source>
</evidence>
<keyword evidence="2" id="KW-1185">Reference proteome</keyword>
<reference evidence="1 2" key="1">
    <citation type="journal article" date="2024" name="Plant Biotechnol. J.">
        <title>Dendrobium thyrsiflorum genome and its molecular insights into genes involved in important horticultural traits.</title>
        <authorList>
            <person name="Chen B."/>
            <person name="Wang J.Y."/>
            <person name="Zheng P.J."/>
            <person name="Li K.L."/>
            <person name="Liang Y.M."/>
            <person name="Chen X.F."/>
            <person name="Zhang C."/>
            <person name="Zhao X."/>
            <person name="He X."/>
            <person name="Zhang G.Q."/>
            <person name="Liu Z.J."/>
            <person name="Xu Q."/>
        </authorList>
    </citation>
    <scope>NUCLEOTIDE SEQUENCE [LARGE SCALE GENOMIC DNA]</scope>
    <source>
        <strain evidence="1">GZMU011</strain>
    </source>
</reference>